<keyword evidence="1" id="KW-0812">Transmembrane</keyword>
<evidence type="ECO:0000313" key="2">
    <source>
        <dbReference type="EMBL" id="QDA55584.1"/>
    </source>
</evidence>
<keyword evidence="3" id="KW-1185">Reference proteome</keyword>
<reference evidence="3" key="1">
    <citation type="submission" date="2019-06" db="EMBL/GenBank/DDBJ databases">
        <authorList>
            <person name="Oh B.S."/>
        </authorList>
    </citation>
    <scope>NUCLEOTIDE SEQUENCE [LARGE SCALE GENOMIC DNA]</scope>
    <source>
        <strain evidence="3">KGMB03119</strain>
    </source>
</reference>
<keyword evidence="1" id="KW-1133">Transmembrane helix</keyword>
<organism evidence="2 3">
    <name type="scientific">Sutterella faecalis</name>
    <dbReference type="NCBI Taxonomy" id="2584944"/>
    <lineage>
        <taxon>Bacteria</taxon>
        <taxon>Pseudomonadati</taxon>
        <taxon>Pseudomonadota</taxon>
        <taxon>Betaproteobacteria</taxon>
        <taxon>Burkholderiales</taxon>
        <taxon>Sutterellaceae</taxon>
        <taxon>Sutterella</taxon>
    </lineage>
</organism>
<evidence type="ECO:0000256" key="1">
    <source>
        <dbReference type="SAM" id="Phobius"/>
    </source>
</evidence>
<proteinExistence type="predicted"/>
<name>A0ABX5VI26_9BURK</name>
<dbReference type="RefSeq" id="WP_139688992.1">
    <property type="nucleotide sequence ID" value="NZ_CP040882.1"/>
</dbReference>
<gene>
    <name evidence="2" type="ORF">FG381_11940</name>
</gene>
<evidence type="ECO:0000313" key="3">
    <source>
        <dbReference type="Proteomes" id="UP000308889"/>
    </source>
</evidence>
<feature type="transmembrane region" description="Helical" evidence="1">
    <location>
        <begin position="352"/>
        <end position="373"/>
    </location>
</feature>
<evidence type="ECO:0008006" key="4">
    <source>
        <dbReference type="Google" id="ProtNLM"/>
    </source>
</evidence>
<accession>A0ABX5VI26</accession>
<feature type="transmembrane region" description="Helical" evidence="1">
    <location>
        <begin position="379"/>
        <end position="403"/>
    </location>
</feature>
<dbReference type="Proteomes" id="UP000308889">
    <property type="component" value="Chromosome"/>
</dbReference>
<protein>
    <recommendedName>
        <fullName evidence="4">Phage tail tape measure protein</fullName>
    </recommendedName>
</protein>
<dbReference type="EMBL" id="CP040882">
    <property type="protein sequence ID" value="QDA55584.1"/>
    <property type="molecule type" value="Genomic_DNA"/>
</dbReference>
<keyword evidence="1" id="KW-0472">Membrane</keyword>
<sequence>MAGQDFRLTAILAVRDTMTPVMKQVSARWGNFRKVIDGTQFKNLQKQVALFNRSMQNVAATAGDVAGRIGGPFLALAGSLGFSLQQSVTSFASTGDALDKMSQRIGITAEQLQEFSYAATHAGAAPEDLEDALKDLGEHMAEIANGIDTSSDAFTLFQKLGIEMKDAAGNMRPVEQVFLDLADAIQRNEDPALRAKMAMATMGDSGRKLIPMLTSGSDGLKQMAAQARGLGLVMSNDAVASAATMTDHMDDMRAVIGSVGNAIGAKLAPTVIRMSDRFRDLAAANREAFSQKFASVAERLAETIEKIDFEGIASAVLTVADYAIRAFNAVGGFNTVLYAMGAIMAGKTLMSVISLGSSIISMVQTFGTLVTAARTAAVAMAGAFGPVGLVLTAVAAIAGVVIANWDRIWPALKAGASAAADFIGAVWDTVVPKFQAVFGSLLSIAKAFFQGDISGLLSGFDDLFQAAFNLLPDKWAKACLNWYEGIKKSLKSVGKMISDYFTKFDFKSLLPDWVSDLFGGSKTSGDGQPMRNPQVTPEARLSGRMNISVTASGGASAAVSDVSGSPGLDIYGQVGRSDRFVGAD</sequence>